<dbReference type="AlphaFoldDB" id="Q5ASA7"/>
<dbReference type="Proteomes" id="UP000000560">
    <property type="component" value="Chromosome III"/>
</dbReference>
<feature type="compositionally biased region" description="Low complexity" evidence="1">
    <location>
        <begin position="159"/>
        <end position="177"/>
    </location>
</feature>
<feature type="compositionally biased region" description="Basic residues" evidence="1">
    <location>
        <begin position="464"/>
        <end position="476"/>
    </location>
</feature>
<proteinExistence type="predicted"/>
<dbReference type="OMA" id="DPQMKEM"/>
<feature type="compositionally biased region" description="Basic and acidic residues" evidence="1">
    <location>
        <begin position="430"/>
        <end position="442"/>
    </location>
</feature>
<accession>C8V9L0</accession>
<feature type="compositionally biased region" description="Low complexity" evidence="1">
    <location>
        <begin position="108"/>
        <end position="118"/>
    </location>
</feature>
<reference evidence="3" key="2">
    <citation type="journal article" date="2009" name="Fungal Genet. Biol.">
        <title>The 2008 update of the Aspergillus nidulans genome annotation: a community effort.</title>
        <authorList>
            <person name="Wortman J.R."/>
            <person name="Gilsenan J.M."/>
            <person name="Joardar V."/>
            <person name="Deegan J."/>
            <person name="Clutterbuck J."/>
            <person name="Andersen M.R."/>
            <person name="Archer D."/>
            <person name="Bencina M."/>
            <person name="Braus G."/>
            <person name="Coutinho P."/>
            <person name="von Dohren H."/>
            <person name="Doonan J."/>
            <person name="Driessen A.J."/>
            <person name="Durek P."/>
            <person name="Espeso E."/>
            <person name="Fekete E."/>
            <person name="Flipphi M."/>
            <person name="Estrada C.G."/>
            <person name="Geysens S."/>
            <person name="Goldman G."/>
            <person name="de Groot P.W."/>
            <person name="Hansen K."/>
            <person name="Harris S.D."/>
            <person name="Heinekamp T."/>
            <person name="Helmstaedt K."/>
            <person name="Henrissat B."/>
            <person name="Hofmann G."/>
            <person name="Homan T."/>
            <person name="Horio T."/>
            <person name="Horiuchi H."/>
            <person name="James S."/>
            <person name="Jones M."/>
            <person name="Karaffa L."/>
            <person name="Karanyi Z."/>
            <person name="Kato M."/>
            <person name="Keller N."/>
            <person name="Kelly D.E."/>
            <person name="Kiel J.A."/>
            <person name="Kim J.M."/>
            <person name="van der Klei I.J."/>
            <person name="Klis F.M."/>
            <person name="Kovalchuk A."/>
            <person name="Krasevec N."/>
            <person name="Kubicek C.P."/>
            <person name="Liu B."/>
            <person name="Maccabe A."/>
            <person name="Meyer V."/>
            <person name="Mirabito P."/>
            <person name="Miskei M."/>
            <person name="Mos M."/>
            <person name="Mullins J."/>
            <person name="Nelson D.R."/>
            <person name="Nielsen J."/>
            <person name="Oakley B.R."/>
            <person name="Osmani S.A."/>
            <person name="Pakula T."/>
            <person name="Paszewski A."/>
            <person name="Paulsen I."/>
            <person name="Pilsyk S."/>
            <person name="Pocsi I."/>
            <person name="Punt P.J."/>
            <person name="Ram A.F."/>
            <person name="Ren Q."/>
            <person name="Robellet X."/>
            <person name="Robson G."/>
            <person name="Seiboth B."/>
            <person name="van Solingen P."/>
            <person name="Specht T."/>
            <person name="Sun J."/>
            <person name="Taheri-Talesh N."/>
            <person name="Takeshita N."/>
            <person name="Ussery D."/>
            <person name="vanKuyk P.A."/>
            <person name="Visser H."/>
            <person name="van de Vondervoort P.J."/>
            <person name="de Vries R.P."/>
            <person name="Walton J."/>
            <person name="Xiang X."/>
            <person name="Xiong Y."/>
            <person name="Zeng A.P."/>
            <person name="Brandt B.W."/>
            <person name="Cornell M.J."/>
            <person name="van den Hondel C.A."/>
            <person name="Visser J."/>
            <person name="Oliver S.G."/>
            <person name="Turner G."/>
        </authorList>
    </citation>
    <scope>GENOME REANNOTATION</scope>
    <source>
        <strain evidence="3">FGSC A4 / ATCC 38163 / CBS 112.46 / NRRL 194 / M139</strain>
    </source>
</reference>
<dbReference type="RefSeq" id="XP_682092.1">
    <property type="nucleotide sequence ID" value="XM_677000.1"/>
</dbReference>
<evidence type="ECO:0000313" key="3">
    <source>
        <dbReference type="Proteomes" id="UP000000560"/>
    </source>
</evidence>
<name>Q5ASA7_EMENI</name>
<dbReference type="OrthoDB" id="4188028at2759"/>
<feature type="compositionally biased region" description="Basic and acidic residues" evidence="1">
    <location>
        <begin position="345"/>
        <end position="362"/>
    </location>
</feature>
<feature type="compositionally biased region" description="Polar residues" evidence="1">
    <location>
        <begin position="323"/>
        <end position="343"/>
    </location>
</feature>
<dbReference type="eggNOG" id="ENOG502QTAC">
    <property type="taxonomic scope" value="Eukaryota"/>
</dbReference>
<feature type="region of interest" description="Disordered" evidence="1">
    <location>
        <begin position="795"/>
        <end position="904"/>
    </location>
</feature>
<feature type="compositionally biased region" description="Polar residues" evidence="1">
    <location>
        <begin position="61"/>
        <end position="92"/>
    </location>
</feature>
<feature type="compositionally biased region" description="Polar residues" evidence="1">
    <location>
        <begin position="119"/>
        <end position="137"/>
    </location>
</feature>
<feature type="compositionally biased region" description="Basic and acidic residues" evidence="1">
    <location>
        <begin position="503"/>
        <end position="515"/>
    </location>
</feature>
<feature type="compositionally biased region" description="Low complexity" evidence="1">
    <location>
        <begin position="185"/>
        <end position="199"/>
    </location>
</feature>
<feature type="compositionally biased region" description="Polar residues" evidence="1">
    <location>
        <begin position="287"/>
        <end position="299"/>
    </location>
</feature>
<reference evidence="3" key="1">
    <citation type="journal article" date="2005" name="Nature">
        <title>Sequencing of Aspergillus nidulans and comparative analysis with A. fumigatus and A. oryzae.</title>
        <authorList>
            <person name="Galagan J.E."/>
            <person name="Calvo S.E."/>
            <person name="Cuomo C."/>
            <person name="Ma L.J."/>
            <person name="Wortman J.R."/>
            <person name="Batzoglou S."/>
            <person name="Lee S.I."/>
            <person name="Basturkmen M."/>
            <person name="Spevak C.C."/>
            <person name="Clutterbuck J."/>
            <person name="Kapitonov V."/>
            <person name="Jurka J."/>
            <person name="Scazzocchio C."/>
            <person name="Farman M."/>
            <person name="Butler J."/>
            <person name="Purcell S."/>
            <person name="Harris S."/>
            <person name="Braus G.H."/>
            <person name="Draht O."/>
            <person name="Busch S."/>
            <person name="D'Enfert C."/>
            <person name="Bouchier C."/>
            <person name="Goldman G.H."/>
            <person name="Bell-Pedersen D."/>
            <person name="Griffiths-Jones S."/>
            <person name="Doonan J.H."/>
            <person name="Yu J."/>
            <person name="Vienken K."/>
            <person name="Pain A."/>
            <person name="Freitag M."/>
            <person name="Selker E.U."/>
            <person name="Archer D.B."/>
            <person name="Penalva M.A."/>
            <person name="Oakley B.R."/>
            <person name="Momany M."/>
            <person name="Tanaka T."/>
            <person name="Kumagai T."/>
            <person name="Asai K."/>
            <person name="Machida M."/>
            <person name="Nierman W.C."/>
            <person name="Denning D.W."/>
            <person name="Caddick M."/>
            <person name="Hynes M."/>
            <person name="Paoletti M."/>
            <person name="Fischer R."/>
            <person name="Miller B."/>
            <person name="Dyer P."/>
            <person name="Sachs M.S."/>
            <person name="Osmani S.A."/>
            <person name="Birren B.W."/>
        </authorList>
    </citation>
    <scope>NUCLEOTIDE SEQUENCE [LARGE SCALE GENOMIC DNA]</scope>
    <source>
        <strain evidence="3">FGSC A4 / ATCC 38163 / CBS 112.46 / NRRL 194 / M139</strain>
    </source>
</reference>
<keyword evidence="3" id="KW-1185">Reference proteome</keyword>
<feature type="compositionally biased region" description="Pro residues" evidence="1">
    <location>
        <begin position="892"/>
        <end position="904"/>
    </location>
</feature>
<accession>Q5ASA7</accession>
<dbReference type="STRING" id="227321.Q5ASA7"/>
<protein>
    <submittedName>
        <fullName evidence="2">Uncharacterized protein</fullName>
    </submittedName>
</protein>
<gene>
    <name evidence="2" type="ORF">ANIA_08823</name>
</gene>
<dbReference type="InParanoid" id="Q5ASA7"/>
<dbReference type="GeneID" id="2868388"/>
<feature type="compositionally biased region" description="Pro residues" evidence="1">
    <location>
        <begin position="820"/>
        <end position="829"/>
    </location>
</feature>
<organism evidence="2 3">
    <name type="scientific">Emericella nidulans (strain FGSC A4 / ATCC 38163 / CBS 112.46 / NRRL 194 / M139)</name>
    <name type="common">Aspergillus nidulans</name>
    <dbReference type="NCBI Taxonomy" id="227321"/>
    <lineage>
        <taxon>Eukaryota</taxon>
        <taxon>Fungi</taxon>
        <taxon>Dikarya</taxon>
        <taxon>Ascomycota</taxon>
        <taxon>Pezizomycotina</taxon>
        <taxon>Eurotiomycetes</taxon>
        <taxon>Eurotiomycetidae</taxon>
        <taxon>Eurotiales</taxon>
        <taxon>Aspergillaceae</taxon>
        <taxon>Aspergillus</taxon>
        <taxon>Aspergillus subgen. Nidulantes</taxon>
    </lineage>
</organism>
<dbReference type="HOGENOM" id="CLU_358610_0_0_1"/>
<feature type="compositionally biased region" description="Low complexity" evidence="1">
    <location>
        <begin position="493"/>
        <end position="502"/>
    </location>
</feature>
<feature type="compositionally biased region" description="Pro residues" evidence="1">
    <location>
        <begin position="798"/>
        <end position="812"/>
    </location>
</feature>
<dbReference type="EMBL" id="BN001303">
    <property type="protein sequence ID" value="CBF77943.1"/>
    <property type="molecule type" value="Genomic_DNA"/>
</dbReference>
<feature type="region of interest" description="Disordered" evidence="1">
    <location>
        <begin position="644"/>
        <end position="663"/>
    </location>
</feature>
<feature type="compositionally biased region" description="Acidic residues" evidence="1">
    <location>
        <begin position="646"/>
        <end position="658"/>
    </location>
</feature>
<dbReference type="KEGG" id="ani:ANIA_08823"/>
<feature type="compositionally biased region" description="Polar residues" evidence="1">
    <location>
        <begin position="144"/>
        <end position="154"/>
    </location>
</feature>
<feature type="region of interest" description="Disordered" evidence="1">
    <location>
        <begin position="55"/>
        <end position="530"/>
    </location>
</feature>
<sequence length="904" mass="98056">MASYKDQELSQEFGRIEFYSISTSSTPYLASPLPSSLVARLFSSSWKAMAGAKRRLDASHGSVTPSTNNTSILYSKETASNDSPNTRVTRNLRSSRDARAGQLDNAKTASTTASSDTSNQNISATNNTTPKHGSNRPSRIITLKYSSGKVSSSKEINRATPATPLTATPASGASTSTRETRNSRARAAAGPPAVPAAQPNSSRTDPAPSAIAAPETPRTKRAKRGSVTEESPRSTRQSTRLRGHAHDTPTENGVTDSKPLDASPLAPGAANTRTRNRNRHNVDAGANVSTRSRPPTSAAKSPPPEDTASEAAEASNLADVETSHTAESASSGGESPKGTVSSAHRNHEEEHPAADAEEEFKAKSTRSSPIMSRKRKSLDSDEQGGIFTSSSPTKKPKVEAAALDRASESTLQIGDERKWEGSLNQPDDATASKEDEGSRQLTEEADDSTTPDNVAELATAKATRGGRNRGRGRGARNRTSARFGVNRRGRGGTRAARSARTGRQNDRSSDIEFERSPSPSAATQKLRDRQRELDKAFRRVAAAQRLALAVLATQSEKRIARDKNAHKAVPEYEEVSLILKTHLREKQDTLRREYDLKVAQENRIYQANKEAIEERCRASSRYIQEEHLLASHGEYMTFIEGRRAAEDDEHTETDGSETENDRGRRVPVVREVYRGFNSSFVRDPAGAAAYERAAFGWDDFVQRAKLGDDINPQMKEIRDAGPFAGLSGSEIINMLLEATGTIEMPDDVPAKEHHPPPYADARSTALTALADLAAAEVHRPALQHTPRLAAHRTILPQPSQPQPQPQPQPPPIHHAHPEPRPFLPPPTPRGQPRRLLPAGQQIPPINETLGLPDPFSSRGGPPQLPPPPGSNFQRPPLPGYLTGHHHPSIYYTPPPHRPPPPPPY</sequence>
<evidence type="ECO:0000256" key="1">
    <source>
        <dbReference type="SAM" id="MobiDB-lite"/>
    </source>
</evidence>
<evidence type="ECO:0000313" key="2">
    <source>
        <dbReference type="EMBL" id="CBF77943.1"/>
    </source>
</evidence>